<reference evidence="2 3" key="1">
    <citation type="submission" date="2024-01" db="EMBL/GenBank/DDBJ databases">
        <title>The genomes of 5 underutilized Papilionoideae crops provide insights into root nodulation and disease resistanc.</title>
        <authorList>
            <person name="Jiang F."/>
        </authorList>
    </citation>
    <scope>NUCLEOTIDE SEQUENCE [LARGE SCALE GENOMIC DNA]</scope>
    <source>
        <strain evidence="2">LVBAO_FW01</strain>
        <tissue evidence="2">Leaves</tissue>
    </source>
</reference>
<proteinExistence type="predicted"/>
<dbReference type="Pfam" id="PF22969">
    <property type="entry name" value="Ig_NUP210_2nd"/>
    <property type="match status" value="1"/>
</dbReference>
<keyword evidence="3" id="KW-1185">Reference proteome</keyword>
<evidence type="ECO:0000259" key="1">
    <source>
        <dbReference type="Pfam" id="PF22969"/>
    </source>
</evidence>
<name>A0AAN9Q1L9_CANGL</name>
<dbReference type="PANTHER" id="PTHR23019:SF0">
    <property type="entry name" value="NUCLEAR PORE MEMBRANE GLYCOPROTEIN 210"/>
    <property type="match status" value="1"/>
</dbReference>
<organism evidence="2 3">
    <name type="scientific">Canavalia gladiata</name>
    <name type="common">Sword bean</name>
    <name type="synonym">Dolichos gladiatus</name>
    <dbReference type="NCBI Taxonomy" id="3824"/>
    <lineage>
        <taxon>Eukaryota</taxon>
        <taxon>Viridiplantae</taxon>
        <taxon>Streptophyta</taxon>
        <taxon>Embryophyta</taxon>
        <taxon>Tracheophyta</taxon>
        <taxon>Spermatophyta</taxon>
        <taxon>Magnoliopsida</taxon>
        <taxon>eudicotyledons</taxon>
        <taxon>Gunneridae</taxon>
        <taxon>Pentapetalae</taxon>
        <taxon>rosids</taxon>
        <taxon>fabids</taxon>
        <taxon>Fabales</taxon>
        <taxon>Fabaceae</taxon>
        <taxon>Papilionoideae</taxon>
        <taxon>50 kb inversion clade</taxon>
        <taxon>NPAAA clade</taxon>
        <taxon>indigoferoid/millettioid clade</taxon>
        <taxon>Phaseoleae</taxon>
        <taxon>Canavalia</taxon>
    </lineage>
</organism>
<accession>A0AAN9Q1L9</accession>
<evidence type="ECO:0000313" key="2">
    <source>
        <dbReference type="EMBL" id="KAK7320990.1"/>
    </source>
</evidence>
<gene>
    <name evidence="2" type="ORF">VNO77_31010</name>
</gene>
<dbReference type="AlphaFoldDB" id="A0AAN9Q1L9"/>
<evidence type="ECO:0000313" key="3">
    <source>
        <dbReference type="Proteomes" id="UP001367508"/>
    </source>
</evidence>
<sequence>MSGSGIVFAYSWPFLWTLQTPLPPLTFYEGASLVVASIFCLSPKKCVGYTLEMATRAVIKKLSCEPSTIVDQMVLRESRLGLDGVTPILGNMHQIFHYSVKLDSRRLATLRVRAFDNEGNVFSSLVGLQFKWTLMPETNGLPHHRRYVSNASVA</sequence>
<feature type="domain" description="NUP210 Ig-like" evidence="1">
    <location>
        <begin position="108"/>
        <end position="139"/>
    </location>
</feature>
<dbReference type="Proteomes" id="UP001367508">
    <property type="component" value="Unassembled WGS sequence"/>
</dbReference>
<dbReference type="InterPro" id="IPR055097">
    <property type="entry name" value="Ig_NUP210_2nd"/>
</dbReference>
<dbReference type="EMBL" id="JAYMYQ010000007">
    <property type="protein sequence ID" value="KAK7320990.1"/>
    <property type="molecule type" value="Genomic_DNA"/>
</dbReference>
<comment type="caution">
    <text evidence="2">The sequence shown here is derived from an EMBL/GenBank/DDBJ whole genome shotgun (WGS) entry which is preliminary data.</text>
</comment>
<protein>
    <recommendedName>
        <fullName evidence="1">NUP210 Ig-like domain-containing protein</fullName>
    </recommendedName>
</protein>
<dbReference type="InterPro" id="IPR045197">
    <property type="entry name" value="NUP210-like"/>
</dbReference>
<dbReference type="PANTHER" id="PTHR23019">
    <property type="entry name" value="NUCLEAR PORE MEMBRANE GLYCOPROTEIN GP210-RELATED"/>
    <property type="match status" value="1"/>
</dbReference>